<accession>A0A0E9RVW5</accession>
<proteinExistence type="predicted"/>
<sequence>MTSPVSLNGKTGHPSCRSGFITERFRMSVESSR</sequence>
<dbReference type="AlphaFoldDB" id="A0A0E9RVW5"/>
<name>A0A0E9RVW5_ANGAN</name>
<reference evidence="1" key="2">
    <citation type="journal article" date="2015" name="Fish Shellfish Immunol.">
        <title>Early steps in the European eel (Anguilla anguilla)-Vibrio vulnificus interaction in the gills: Role of the RtxA13 toxin.</title>
        <authorList>
            <person name="Callol A."/>
            <person name="Pajuelo D."/>
            <person name="Ebbesson L."/>
            <person name="Teles M."/>
            <person name="MacKenzie S."/>
            <person name="Amaro C."/>
        </authorList>
    </citation>
    <scope>NUCLEOTIDE SEQUENCE</scope>
</reference>
<dbReference type="EMBL" id="GBXM01075298">
    <property type="protein sequence ID" value="JAH33279.1"/>
    <property type="molecule type" value="Transcribed_RNA"/>
</dbReference>
<reference evidence="1" key="1">
    <citation type="submission" date="2014-11" db="EMBL/GenBank/DDBJ databases">
        <authorList>
            <person name="Amaro Gonzalez C."/>
        </authorList>
    </citation>
    <scope>NUCLEOTIDE SEQUENCE</scope>
</reference>
<protein>
    <submittedName>
        <fullName evidence="1">Uncharacterized protein</fullName>
    </submittedName>
</protein>
<organism evidence="1">
    <name type="scientific">Anguilla anguilla</name>
    <name type="common">European freshwater eel</name>
    <name type="synonym">Muraena anguilla</name>
    <dbReference type="NCBI Taxonomy" id="7936"/>
    <lineage>
        <taxon>Eukaryota</taxon>
        <taxon>Metazoa</taxon>
        <taxon>Chordata</taxon>
        <taxon>Craniata</taxon>
        <taxon>Vertebrata</taxon>
        <taxon>Euteleostomi</taxon>
        <taxon>Actinopterygii</taxon>
        <taxon>Neopterygii</taxon>
        <taxon>Teleostei</taxon>
        <taxon>Anguilliformes</taxon>
        <taxon>Anguillidae</taxon>
        <taxon>Anguilla</taxon>
    </lineage>
</organism>
<evidence type="ECO:0000313" key="1">
    <source>
        <dbReference type="EMBL" id="JAH33279.1"/>
    </source>
</evidence>